<dbReference type="InterPro" id="IPR036431">
    <property type="entry name" value="ARID_dom_sf"/>
</dbReference>
<dbReference type="SMART" id="SM00501">
    <property type="entry name" value="BRIGHT"/>
    <property type="match status" value="1"/>
</dbReference>
<dbReference type="SMART" id="SM01014">
    <property type="entry name" value="ARID"/>
    <property type="match status" value="1"/>
</dbReference>
<dbReference type="STRING" id="400727.A0A2T7NE21"/>
<dbReference type="PANTHER" id="PTHR15348">
    <property type="entry name" value="AT-RICH INTERACTIVE DOMAIN-CONTAINING PROTEIN ARID DOMAIN- CONTAINING PROTEIN DEAD RINGER PROTEIN B-CELL REGULATOR OF IGH TRANSCRIPTION BRIGHT"/>
    <property type="match status" value="1"/>
</dbReference>
<feature type="domain" description="ARID" evidence="7">
    <location>
        <begin position="1"/>
        <end position="66"/>
    </location>
</feature>
<comment type="caution">
    <text evidence="9">The sequence shown here is derived from an EMBL/GenBank/DDBJ whole genome shotgun (WGS) entry which is preliminary data.</text>
</comment>
<dbReference type="OrthoDB" id="10044343at2759"/>
<accession>A0A2T7NE21</accession>
<keyword evidence="4" id="KW-0539">Nucleus</keyword>
<evidence type="ECO:0008006" key="11">
    <source>
        <dbReference type="Google" id="ProtNLM"/>
    </source>
</evidence>
<sequence>MAKQTLDLYELFRLVVSKGGLVEVINKKLWREITKGLNLPSSITSAAFTLRTQYMKYLYPYECDKLKLSSPQELQAAIDGNRREGRRSSYGYDLSPGPTLVPTSHHLNGSLLNGKLGRGSPGKLFLSLSHTLTGMLQFYVVVYNLIACILLVLFTLLMGALSAKLSLFTPDDDDSPPPTPHPPPQRGLTERDALAMEAASRAMEEATRKMEAARLPPLDTGSPPRKRLLSEDDRLLAHAGMPSAHLKITSRNDGRSDIDNSLVVSMEVNGVMYQGVLFAQHNRRI</sequence>
<dbReference type="PROSITE" id="PS51486">
    <property type="entry name" value="REKLES"/>
    <property type="match status" value="1"/>
</dbReference>
<name>A0A2T7NE21_POMCA</name>
<evidence type="ECO:0000256" key="4">
    <source>
        <dbReference type="ARBA" id="ARBA00023242"/>
    </source>
</evidence>
<feature type="compositionally biased region" description="Basic and acidic residues" evidence="5">
    <location>
        <begin position="202"/>
        <end position="212"/>
    </location>
</feature>
<dbReference type="Gene3D" id="1.10.150.60">
    <property type="entry name" value="ARID DNA-binding domain"/>
    <property type="match status" value="1"/>
</dbReference>
<feature type="transmembrane region" description="Helical" evidence="6">
    <location>
        <begin position="136"/>
        <end position="157"/>
    </location>
</feature>
<dbReference type="GO" id="GO:0003677">
    <property type="term" value="F:DNA binding"/>
    <property type="evidence" value="ECO:0007669"/>
    <property type="project" value="UniProtKB-KW"/>
</dbReference>
<evidence type="ECO:0000313" key="9">
    <source>
        <dbReference type="EMBL" id="PVD19417.1"/>
    </source>
</evidence>
<organism evidence="9 10">
    <name type="scientific">Pomacea canaliculata</name>
    <name type="common">Golden apple snail</name>
    <dbReference type="NCBI Taxonomy" id="400727"/>
    <lineage>
        <taxon>Eukaryota</taxon>
        <taxon>Metazoa</taxon>
        <taxon>Spiralia</taxon>
        <taxon>Lophotrochozoa</taxon>
        <taxon>Mollusca</taxon>
        <taxon>Gastropoda</taxon>
        <taxon>Caenogastropoda</taxon>
        <taxon>Architaenioglossa</taxon>
        <taxon>Ampullarioidea</taxon>
        <taxon>Ampullariidae</taxon>
        <taxon>Pomacea</taxon>
    </lineage>
</organism>
<dbReference type="InterPro" id="IPR023334">
    <property type="entry name" value="REKLES_domain"/>
</dbReference>
<dbReference type="EMBL" id="PZQS01000013">
    <property type="protein sequence ID" value="PVD19417.1"/>
    <property type="molecule type" value="Genomic_DNA"/>
</dbReference>
<evidence type="ECO:0000256" key="3">
    <source>
        <dbReference type="ARBA" id="ARBA00023163"/>
    </source>
</evidence>
<dbReference type="Proteomes" id="UP000245119">
    <property type="component" value="Linkage Group LG13"/>
</dbReference>
<dbReference type="PANTHER" id="PTHR15348:SF0">
    <property type="entry name" value="PROTEIN DEAD RINGER"/>
    <property type="match status" value="1"/>
</dbReference>
<gene>
    <name evidence="9" type="ORF">C0Q70_19906</name>
</gene>
<evidence type="ECO:0000313" key="10">
    <source>
        <dbReference type="Proteomes" id="UP000245119"/>
    </source>
</evidence>
<evidence type="ECO:0000259" key="8">
    <source>
        <dbReference type="PROSITE" id="PS51486"/>
    </source>
</evidence>
<dbReference type="Pfam" id="PF01388">
    <property type="entry name" value="ARID"/>
    <property type="match status" value="1"/>
</dbReference>
<feature type="region of interest" description="Disordered" evidence="5">
    <location>
        <begin position="169"/>
        <end position="227"/>
    </location>
</feature>
<keyword evidence="6" id="KW-0472">Membrane</keyword>
<evidence type="ECO:0000256" key="1">
    <source>
        <dbReference type="ARBA" id="ARBA00023015"/>
    </source>
</evidence>
<feature type="domain" description="REKLES" evidence="8">
    <location>
        <begin position="194"/>
        <end position="284"/>
    </location>
</feature>
<reference evidence="9 10" key="1">
    <citation type="submission" date="2018-04" db="EMBL/GenBank/DDBJ databases">
        <title>The genome of golden apple snail Pomacea canaliculata provides insight into stress tolerance and invasive adaptation.</title>
        <authorList>
            <person name="Liu C."/>
            <person name="Liu B."/>
            <person name="Ren Y."/>
            <person name="Zhang Y."/>
            <person name="Wang H."/>
            <person name="Li S."/>
            <person name="Jiang F."/>
            <person name="Yin L."/>
            <person name="Zhang G."/>
            <person name="Qian W."/>
            <person name="Fan W."/>
        </authorList>
    </citation>
    <scope>NUCLEOTIDE SEQUENCE [LARGE SCALE GENOMIC DNA]</scope>
    <source>
        <strain evidence="9">SZHN2017</strain>
        <tissue evidence="9">Muscle</tissue>
    </source>
</reference>
<protein>
    <recommendedName>
        <fullName evidence="11">ARID domain-containing protein</fullName>
    </recommendedName>
</protein>
<dbReference type="AlphaFoldDB" id="A0A2T7NE21"/>
<keyword evidence="6" id="KW-1133">Transmembrane helix</keyword>
<keyword evidence="6" id="KW-0812">Transmembrane</keyword>
<keyword evidence="3" id="KW-0804">Transcription</keyword>
<keyword evidence="2" id="KW-0238">DNA-binding</keyword>
<keyword evidence="1" id="KW-0805">Transcription regulation</keyword>
<dbReference type="SUPFAM" id="SSF46774">
    <property type="entry name" value="ARID-like"/>
    <property type="match status" value="1"/>
</dbReference>
<dbReference type="InterPro" id="IPR045147">
    <property type="entry name" value="ARI3A/B/C"/>
</dbReference>
<evidence type="ECO:0000259" key="7">
    <source>
        <dbReference type="PROSITE" id="PS51011"/>
    </source>
</evidence>
<evidence type="ECO:0000256" key="2">
    <source>
        <dbReference type="ARBA" id="ARBA00023125"/>
    </source>
</evidence>
<proteinExistence type="predicted"/>
<dbReference type="GO" id="GO:0005634">
    <property type="term" value="C:nucleus"/>
    <property type="evidence" value="ECO:0007669"/>
    <property type="project" value="TreeGrafter"/>
</dbReference>
<dbReference type="GO" id="GO:0006357">
    <property type="term" value="P:regulation of transcription by RNA polymerase II"/>
    <property type="evidence" value="ECO:0007669"/>
    <property type="project" value="InterPro"/>
</dbReference>
<keyword evidence="10" id="KW-1185">Reference proteome</keyword>
<evidence type="ECO:0000256" key="6">
    <source>
        <dbReference type="SAM" id="Phobius"/>
    </source>
</evidence>
<feature type="compositionally biased region" description="Pro residues" evidence="5">
    <location>
        <begin position="176"/>
        <end position="185"/>
    </location>
</feature>
<dbReference type="PROSITE" id="PS51011">
    <property type="entry name" value="ARID"/>
    <property type="match status" value="1"/>
</dbReference>
<dbReference type="InterPro" id="IPR001606">
    <property type="entry name" value="ARID_dom"/>
</dbReference>
<evidence type="ECO:0000256" key="5">
    <source>
        <dbReference type="SAM" id="MobiDB-lite"/>
    </source>
</evidence>